<protein>
    <submittedName>
        <fullName evidence="1">Uncharacterized protein</fullName>
    </submittedName>
</protein>
<proteinExistence type="predicted"/>
<gene>
    <name evidence="1" type="ORF">NBRC111894_999</name>
</gene>
<sequence length="39" mass="4759">MQKSSRAPWKGIWLCLQKFITRLQKVTEILKTIQFYLNF</sequence>
<evidence type="ECO:0000313" key="1">
    <source>
        <dbReference type="EMBL" id="GAY75445.1"/>
    </source>
</evidence>
<accession>A0A4Y1Z8X6</accession>
<dbReference type="EMBL" id="BEXB01000005">
    <property type="protein sequence ID" value="GAY75445.1"/>
    <property type="molecule type" value="Genomic_DNA"/>
</dbReference>
<evidence type="ECO:0000313" key="2">
    <source>
        <dbReference type="Proteomes" id="UP000319716"/>
    </source>
</evidence>
<comment type="caution">
    <text evidence="1">The sequence shown here is derived from an EMBL/GenBank/DDBJ whole genome shotgun (WGS) entry which is preliminary data.</text>
</comment>
<dbReference type="Proteomes" id="UP000319716">
    <property type="component" value="Unassembled WGS sequence"/>
</dbReference>
<name>A0A4Y1Z8X6_9BACL</name>
<dbReference type="AlphaFoldDB" id="A0A4Y1Z8X6"/>
<organism evidence="1 2">
    <name type="scientific">Sporolactobacillus inulinus</name>
    <dbReference type="NCBI Taxonomy" id="2078"/>
    <lineage>
        <taxon>Bacteria</taxon>
        <taxon>Bacillati</taxon>
        <taxon>Bacillota</taxon>
        <taxon>Bacilli</taxon>
        <taxon>Bacillales</taxon>
        <taxon>Sporolactobacillaceae</taxon>
        <taxon>Sporolactobacillus</taxon>
    </lineage>
</organism>
<reference evidence="1 2" key="1">
    <citation type="submission" date="2017-11" db="EMBL/GenBank/DDBJ databases">
        <title>Draft Genome Sequence of Sporolactobacillus inulinus NBRC 111894 Isolated from Koso, a Japanese Sugar-Vegetable Fermented Beverage.</title>
        <authorList>
            <person name="Chiou T.Y."/>
            <person name="Oshima K."/>
            <person name="Suda W."/>
            <person name="Hattori M."/>
            <person name="Takahashi T."/>
        </authorList>
    </citation>
    <scope>NUCLEOTIDE SEQUENCE [LARGE SCALE GENOMIC DNA]</scope>
    <source>
        <strain evidence="1 2">NBRC111894</strain>
    </source>
</reference>